<dbReference type="EMBL" id="CAAE01014577">
    <property type="protein sequence ID" value="CAF99435.1"/>
    <property type="molecule type" value="Genomic_DNA"/>
</dbReference>
<dbReference type="AlphaFoldDB" id="Q4SIU7"/>
<proteinExistence type="predicted"/>
<organism evidence="2">
    <name type="scientific">Tetraodon nigroviridis</name>
    <name type="common">Spotted green pufferfish</name>
    <name type="synonym">Chelonodon nigroviridis</name>
    <dbReference type="NCBI Taxonomy" id="99883"/>
    <lineage>
        <taxon>Eukaryota</taxon>
        <taxon>Metazoa</taxon>
        <taxon>Chordata</taxon>
        <taxon>Craniata</taxon>
        <taxon>Vertebrata</taxon>
        <taxon>Euteleostomi</taxon>
        <taxon>Actinopterygii</taxon>
        <taxon>Neopterygii</taxon>
        <taxon>Teleostei</taxon>
        <taxon>Neoteleostei</taxon>
        <taxon>Acanthomorphata</taxon>
        <taxon>Eupercaria</taxon>
        <taxon>Tetraodontiformes</taxon>
        <taxon>Tetradontoidea</taxon>
        <taxon>Tetraodontidae</taxon>
        <taxon>Tetraodon</taxon>
    </lineage>
</organism>
<dbReference type="OrthoDB" id="5989160at2759"/>
<dbReference type="KEGG" id="tng:GSTEN00017512G001"/>
<reference evidence="2" key="2">
    <citation type="submission" date="2004-02" db="EMBL/GenBank/DDBJ databases">
        <authorList>
            <consortium name="Genoscope"/>
            <consortium name="Whitehead Institute Centre for Genome Research"/>
        </authorList>
    </citation>
    <scope>NUCLEOTIDE SEQUENCE</scope>
</reference>
<comment type="caution">
    <text evidence="2">The sequence shown here is derived from an EMBL/GenBank/DDBJ whole genome shotgun (WGS) entry which is preliminary data.</text>
</comment>
<evidence type="ECO:0000313" key="2">
    <source>
        <dbReference type="EMBL" id="CAF99435.1"/>
    </source>
</evidence>
<feature type="region of interest" description="Disordered" evidence="1">
    <location>
        <begin position="32"/>
        <end position="53"/>
    </location>
</feature>
<gene>
    <name evidence="2" type="ORF">GSTENG00017512001</name>
</gene>
<evidence type="ECO:0000256" key="1">
    <source>
        <dbReference type="SAM" id="MobiDB-lite"/>
    </source>
</evidence>
<sequence>MGRFYPFGLSQKASLCALLSRLDPYDDDLKVKTQRPRSADQPGVFQAQTGESI</sequence>
<name>Q4SIU7_TETNG</name>
<reference evidence="2" key="1">
    <citation type="journal article" date="2004" name="Nature">
        <title>Genome duplication in the teleost fish Tetraodon nigroviridis reveals the early vertebrate proto-karyotype.</title>
        <authorList>
            <person name="Jaillon O."/>
            <person name="Aury J.-M."/>
            <person name="Brunet F."/>
            <person name="Petit J.-L."/>
            <person name="Stange-Thomann N."/>
            <person name="Mauceli E."/>
            <person name="Bouneau L."/>
            <person name="Fischer C."/>
            <person name="Ozouf-Costaz C."/>
            <person name="Bernot A."/>
            <person name="Nicaud S."/>
            <person name="Jaffe D."/>
            <person name="Fisher S."/>
            <person name="Lutfalla G."/>
            <person name="Dossat C."/>
            <person name="Segurens B."/>
            <person name="Dasilva C."/>
            <person name="Salanoubat M."/>
            <person name="Levy M."/>
            <person name="Boudet N."/>
            <person name="Castellano S."/>
            <person name="Anthouard V."/>
            <person name="Jubin C."/>
            <person name="Castelli V."/>
            <person name="Katinka M."/>
            <person name="Vacherie B."/>
            <person name="Biemont C."/>
            <person name="Skalli Z."/>
            <person name="Cattolico L."/>
            <person name="Poulain J."/>
            <person name="De Berardinis V."/>
            <person name="Cruaud C."/>
            <person name="Duprat S."/>
            <person name="Brottier P."/>
            <person name="Coutanceau J.-P."/>
            <person name="Gouzy J."/>
            <person name="Parra G."/>
            <person name="Lardier G."/>
            <person name="Chapple C."/>
            <person name="McKernan K.J."/>
            <person name="McEwan P."/>
            <person name="Bosak S."/>
            <person name="Kellis M."/>
            <person name="Volff J.-N."/>
            <person name="Guigo R."/>
            <person name="Zody M.C."/>
            <person name="Mesirov J."/>
            <person name="Lindblad-Toh K."/>
            <person name="Birren B."/>
            <person name="Nusbaum C."/>
            <person name="Kahn D."/>
            <person name="Robinson-Rechavi M."/>
            <person name="Laudet V."/>
            <person name="Schachter V."/>
            <person name="Quetier F."/>
            <person name="Saurin W."/>
            <person name="Scarpelli C."/>
            <person name="Wincker P."/>
            <person name="Lander E.S."/>
            <person name="Weissenbach J."/>
            <person name="Roest Crollius H."/>
        </authorList>
    </citation>
    <scope>NUCLEOTIDE SEQUENCE [LARGE SCALE GENOMIC DNA]</scope>
</reference>
<accession>Q4SIU7</accession>
<protein>
    <submittedName>
        <fullName evidence="2">(spotted green pufferfish) hypothetical protein</fullName>
    </submittedName>
</protein>